<keyword evidence="3" id="KW-1015">Disulfide bond</keyword>
<keyword evidence="2" id="KW-0862">Zinc</keyword>
<keyword evidence="7" id="KW-1185">Reference proteome</keyword>
<dbReference type="AlphaFoldDB" id="A0A7W9ZIE2"/>
<evidence type="ECO:0000256" key="1">
    <source>
        <dbReference type="ARBA" id="ARBA00022490"/>
    </source>
</evidence>
<dbReference type="Pfam" id="PF01430">
    <property type="entry name" value="HSP33"/>
    <property type="match status" value="1"/>
</dbReference>
<dbReference type="Gene3D" id="3.90.1280.10">
    <property type="entry name" value="HSP33 redox switch-like"/>
    <property type="match status" value="1"/>
</dbReference>
<keyword evidence="5" id="KW-0676">Redox-active center</keyword>
<dbReference type="InterPro" id="IPR016153">
    <property type="entry name" value="Heat_shock_Hsp33_N"/>
</dbReference>
<dbReference type="CDD" id="cd00498">
    <property type="entry name" value="Hsp33"/>
    <property type="match status" value="1"/>
</dbReference>
<dbReference type="SUPFAM" id="SSF118352">
    <property type="entry name" value="HSP33 redox switch-like"/>
    <property type="match status" value="1"/>
</dbReference>
<dbReference type="GO" id="GO:0051082">
    <property type="term" value="F:unfolded protein binding"/>
    <property type="evidence" value="ECO:0007669"/>
    <property type="project" value="InterPro"/>
</dbReference>
<evidence type="ECO:0000256" key="4">
    <source>
        <dbReference type="ARBA" id="ARBA00023186"/>
    </source>
</evidence>
<dbReference type="RefSeq" id="WP_184265309.1">
    <property type="nucleotide sequence ID" value="NZ_JACIIX010000016.1"/>
</dbReference>
<dbReference type="PANTHER" id="PTHR30111">
    <property type="entry name" value="33 KDA CHAPERONIN"/>
    <property type="match status" value="1"/>
</dbReference>
<dbReference type="InterPro" id="IPR023212">
    <property type="entry name" value="Hsp33_helix_hairpin_bin_dom_sf"/>
</dbReference>
<evidence type="ECO:0000256" key="3">
    <source>
        <dbReference type="ARBA" id="ARBA00023157"/>
    </source>
</evidence>
<name>A0A7W9ZIE2_NOVIT</name>
<dbReference type="Proteomes" id="UP000544872">
    <property type="component" value="Unassembled WGS sequence"/>
</dbReference>
<keyword evidence="1" id="KW-0963">Cytoplasm</keyword>
<dbReference type="PIRSF" id="PIRSF005261">
    <property type="entry name" value="Heat_shock_Hsp33"/>
    <property type="match status" value="1"/>
</dbReference>
<accession>A0A7W9ZIE2</accession>
<comment type="caution">
    <text evidence="6">The sequence shown here is derived from an EMBL/GenBank/DDBJ whole genome shotgun (WGS) entry which is preliminary data.</text>
</comment>
<evidence type="ECO:0000313" key="6">
    <source>
        <dbReference type="EMBL" id="MBB6212021.1"/>
    </source>
</evidence>
<proteinExistence type="predicted"/>
<dbReference type="GO" id="GO:0005737">
    <property type="term" value="C:cytoplasm"/>
    <property type="evidence" value="ECO:0007669"/>
    <property type="project" value="InterPro"/>
</dbReference>
<reference evidence="6 7" key="1">
    <citation type="submission" date="2020-08" db="EMBL/GenBank/DDBJ databases">
        <title>Genomic Encyclopedia of Type Strains, Phase IV (KMG-IV): sequencing the most valuable type-strain genomes for metagenomic binning, comparative biology and taxonomic classification.</title>
        <authorList>
            <person name="Goeker M."/>
        </authorList>
    </citation>
    <scope>NUCLEOTIDE SEQUENCE [LARGE SCALE GENOMIC DNA]</scope>
    <source>
        <strain evidence="6 7">DSM 11590</strain>
    </source>
</reference>
<evidence type="ECO:0000256" key="2">
    <source>
        <dbReference type="ARBA" id="ARBA00022833"/>
    </source>
</evidence>
<evidence type="ECO:0000313" key="7">
    <source>
        <dbReference type="Proteomes" id="UP000544872"/>
    </source>
</evidence>
<sequence>MTEPHTHQTADFALPFLLHNGAARGRLVRVSGAAEEILSRHAYPRQVSRLLAETAALAVTLADALKFDGVFTLQAKGSGPVRQLVADVTSAGMLRACATFDADAPGLDDAGTDAEVSVQALLGTGYLAFTVDQGDNTDRYQGIVELTGHTLTECIHEYFRSSEQLETTIKVASRPPQGEDGHWQAGALMIQRMPLHGGTDSPMQDEEEAEDAWRTAVVLLGSLTATELLDNTLPGPDLLYRLFHQEELRLSAEKTLAFGCRCSRERVEHTLATFTVESLDEMRQDDGTVSVVCQFCSTDYVFTDADLAALPREAAS</sequence>
<dbReference type="SUPFAM" id="SSF64397">
    <property type="entry name" value="Hsp33 domain"/>
    <property type="match status" value="1"/>
</dbReference>
<gene>
    <name evidence="6" type="ORF">FHS48_003468</name>
</gene>
<dbReference type="Gene3D" id="1.10.287.480">
    <property type="entry name" value="helix hairpin bin"/>
    <property type="match status" value="1"/>
</dbReference>
<dbReference type="GO" id="GO:0044183">
    <property type="term" value="F:protein folding chaperone"/>
    <property type="evidence" value="ECO:0007669"/>
    <property type="project" value="TreeGrafter"/>
</dbReference>
<dbReference type="GO" id="GO:0042026">
    <property type="term" value="P:protein refolding"/>
    <property type="evidence" value="ECO:0007669"/>
    <property type="project" value="TreeGrafter"/>
</dbReference>
<protein>
    <submittedName>
        <fullName evidence="6">Molecular chaperone Hsp33</fullName>
    </submittedName>
</protein>
<evidence type="ECO:0000256" key="5">
    <source>
        <dbReference type="ARBA" id="ARBA00023284"/>
    </source>
</evidence>
<keyword evidence="4" id="KW-0143">Chaperone</keyword>
<organism evidence="6 7">
    <name type="scientific">Novispirillum itersonii</name>
    <name type="common">Aquaspirillum itersonii</name>
    <dbReference type="NCBI Taxonomy" id="189"/>
    <lineage>
        <taxon>Bacteria</taxon>
        <taxon>Pseudomonadati</taxon>
        <taxon>Pseudomonadota</taxon>
        <taxon>Alphaproteobacteria</taxon>
        <taxon>Rhodospirillales</taxon>
        <taxon>Novispirillaceae</taxon>
        <taxon>Novispirillum</taxon>
    </lineage>
</organism>
<dbReference type="Gene3D" id="3.55.30.10">
    <property type="entry name" value="Hsp33 domain"/>
    <property type="match status" value="1"/>
</dbReference>
<dbReference type="EMBL" id="JACIIX010000016">
    <property type="protein sequence ID" value="MBB6212021.1"/>
    <property type="molecule type" value="Genomic_DNA"/>
</dbReference>
<dbReference type="InterPro" id="IPR016154">
    <property type="entry name" value="Heat_shock_Hsp33_C"/>
</dbReference>
<dbReference type="InterPro" id="IPR000397">
    <property type="entry name" value="Heat_shock_Hsp33"/>
</dbReference>
<dbReference type="PANTHER" id="PTHR30111:SF1">
    <property type="entry name" value="33 KDA CHAPERONIN"/>
    <property type="match status" value="1"/>
</dbReference>